<sequence>MSFVAINQPDFVARIMYLPSYIGTGHKPTPMIYYRISYKNISAHPGLLLLSWARDDFWISLRLL</sequence>
<proteinExistence type="predicted"/>
<organism evidence="1 2">
    <name type="scientific">Pseudomonas luteola</name>
    <dbReference type="NCBI Taxonomy" id="47886"/>
    <lineage>
        <taxon>Bacteria</taxon>
        <taxon>Pseudomonadati</taxon>
        <taxon>Pseudomonadota</taxon>
        <taxon>Gammaproteobacteria</taxon>
        <taxon>Pseudomonadales</taxon>
        <taxon>Pseudomonadaceae</taxon>
        <taxon>Pseudomonas</taxon>
    </lineage>
</organism>
<name>A0A2X2CAZ4_PSELU</name>
<dbReference type="EMBL" id="UAUF01000010">
    <property type="protein sequence ID" value="SPZ05307.1"/>
    <property type="molecule type" value="Genomic_DNA"/>
</dbReference>
<protein>
    <submittedName>
        <fullName evidence="1">Uncharacterized protein</fullName>
    </submittedName>
</protein>
<accession>A0A2X2CAZ4</accession>
<dbReference type="AlphaFoldDB" id="A0A2X2CAZ4"/>
<gene>
    <name evidence="1" type="ORF">NCTC11842_01727</name>
</gene>
<evidence type="ECO:0000313" key="1">
    <source>
        <dbReference type="EMBL" id="SPZ05307.1"/>
    </source>
</evidence>
<reference evidence="1 2" key="1">
    <citation type="submission" date="2018-06" db="EMBL/GenBank/DDBJ databases">
        <authorList>
            <consortium name="Pathogen Informatics"/>
            <person name="Doyle S."/>
        </authorList>
    </citation>
    <scope>NUCLEOTIDE SEQUENCE [LARGE SCALE GENOMIC DNA]</scope>
    <source>
        <strain evidence="1 2">NCTC11842</strain>
    </source>
</reference>
<dbReference type="Proteomes" id="UP000250443">
    <property type="component" value="Unassembled WGS sequence"/>
</dbReference>
<evidence type="ECO:0000313" key="2">
    <source>
        <dbReference type="Proteomes" id="UP000250443"/>
    </source>
</evidence>